<comment type="caution">
    <text evidence="2">The sequence shown here is derived from an EMBL/GenBank/DDBJ whole genome shotgun (WGS) entry which is preliminary data.</text>
</comment>
<dbReference type="AlphaFoldDB" id="A0AAE0GKV0"/>
<dbReference type="InterPro" id="IPR011989">
    <property type="entry name" value="ARM-like"/>
</dbReference>
<sequence length="1061" mass="110120">MKRASSSDDVAVQHLTKRVRRSLQSLLEVANESECGCGASEWGCAADARVEQLSGPLVRMCSRGAEVRRVIVSAGLLDCIQSVLTDANDVKVASALCVLAAMVQWSDGLEAVMPPEGSLLNRIIQLARGADTYVVQEAALQVLRNVVQAPEGAALWRAFGDPMAAAALQATRSLSHPVADVAVQLVVAIVLAEDHTSAGAGPEGATHAASSASAGASLQQQIGDTFQKTTLAVDAGEMRLRVLDAVCLLVPHLEGRRFIAHYCLGTLVLDSLATCPQTPPTPAASDPVTHVRHRAVDAAVAFSMHPGGIALLVPRLEERGEALESPEESLAALDSLAEGGSAAGGVRALRRVVERLQGARERRQSMFALRLLGSVRLADASVEVARDWLQRLDDTTMAAWRALGCHAAPTDAVPPTIAEMKDAASRTRPASMASSMADRGVAPVPALPDARWAVSCYSAAVSAWALRATHDDAADAAGRSGRQLATEGWLRSVMRVLGACAADTTEPAGPLLLLRRNILRGLSADRAPLPRVQCEHRVTQVFAALVESAFGSAAEDAVRLRLLRRLLLAWPALQIALFCHLEAPGHPRPDAVSLPQASPVPALPPPAVLRGRLLRLLLRALLGTQGSPDDGVAPASPMATPDIARGADAELDEELQEEACVLAGALLGGEAGDAATEWALQSSLHLRLTAVAAAGVSGGNDLGTTAMVGGSVAAAALAGLSRLGSSSEVRMKEVSCAVIPGLVPHLTVPPPPAKSTAGCAALLAAGLQEEGLHDLRLAALRCSGAWLGAPARAAAELATGLVRASSVDPAVKSPVGRSSPTTGSNLSMPPAEQRAATDPAASGDGDRGRAPRSFAMLLAALRQSLWDEDSEIRAAALEAILPAAGRAGEALRSLAPPMPEQSVGHELADGPQGGGALPSCADAARWKVVVALDGDSAMRAALDRPSYSLVYSATLAVAKVLGCEQAPLFDDAVYAAYNNEATPPPCPGDRVARCEAFDIWLHQLQKSGLCGRGTASLEMDLEETELLPNPSINGDQPSDLGTTLGIDAMLSGFGHRTLDCY</sequence>
<dbReference type="Gene3D" id="1.25.10.10">
    <property type="entry name" value="Leucine-rich Repeat Variant"/>
    <property type="match status" value="1"/>
</dbReference>
<reference evidence="2 3" key="1">
    <citation type="journal article" date="2015" name="Genome Biol. Evol.">
        <title>Comparative Genomics of a Bacterivorous Green Alga Reveals Evolutionary Causalities and Consequences of Phago-Mixotrophic Mode of Nutrition.</title>
        <authorList>
            <person name="Burns J.A."/>
            <person name="Paasch A."/>
            <person name="Narechania A."/>
            <person name="Kim E."/>
        </authorList>
    </citation>
    <scope>NUCLEOTIDE SEQUENCE [LARGE SCALE GENOMIC DNA]</scope>
    <source>
        <strain evidence="2 3">PLY_AMNH</strain>
    </source>
</reference>
<name>A0AAE0GKV0_9CHLO</name>
<protein>
    <submittedName>
        <fullName evidence="2">Uncharacterized protein</fullName>
    </submittedName>
</protein>
<dbReference type="Proteomes" id="UP001190700">
    <property type="component" value="Unassembled WGS sequence"/>
</dbReference>
<dbReference type="EMBL" id="LGRX02004607">
    <property type="protein sequence ID" value="KAK3279924.1"/>
    <property type="molecule type" value="Genomic_DNA"/>
</dbReference>
<feature type="region of interest" description="Disordered" evidence="1">
    <location>
        <begin position="808"/>
        <end position="848"/>
    </location>
</feature>
<keyword evidence="3" id="KW-1185">Reference proteome</keyword>
<proteinExistence type="predicted"/>
<evidence type="ECO:0000313" key="3">
    <source>
        <dbReference type="Proteomes" id="UP001190700"/>
    </source>
</evidence>
<feature type="compositionally biased region" description="Polar residues" evidence="1">
    <location>
        <begin position="816"/>
        <end position="827"/>
    </location>
</feature>
<organism evidence="2 3">
    <name type="scientific">Cymbomonas tetramitiformis</name>
    <dbReference type="NCBI Taxonomy" id="36881"/>
    <lineage>
        <taxon>Eukaryota</taxon>
        <taxon>Viridiplantae</taxon>
        <taxon>Chlorophyta</taxon>
        <taxon>Pyramimonadophyceae</taxon>
        <taxon>Pyramimonadales</taxon>
        <taxon>Pyramimonadaceae</taxon>
        <taxon>Cymbomonas</taxon>
    </lineage>
</organism>
<accession>A0AAE0GKV0</accession>
<evidence type="ECO:0000256" key="1">
    <source>
        <dbReference type="SAM" id="MobiDB-lite"/>
    </source>
</evidence>
<evidence type="ECO:0000313" key="2">
    <source>
        <dbReference type="EMBL" id="KAK3279924.1"/>
    </source>
</evidence>
<gene>
    <name evidence="2" type="ORF">CYMTET_12206</name>
</gene>
<dbReference type="InterPro" id="IPR016024">
    <property type="entry name" value="ARM-type_fold"/>
</dbReference>
<dbReference type="SUPFAM" id="SSF48371">
    <property type="entry name" value="ARM repeat"/>
    <property type="match status" value="1"/>
</dbReference>